<dbReference type="InterPro" id="IPR032675">
    <property type="entry name" value="LRR_dom_sf"/>
</dbReference>
<protein>
    <recommendedName>
        <fullName evidence="3">F-box domain-containing protein</fullName>
    </recommendedName>
</protein>
<dbReference type="SUPFAM" id="SSF52047">
    <property type="entry name" value="RNI-like"/>
    <property type="match status" value="1"/>
</dbReference>
<dbReference type="Gene3D" id="3.80.10.10">
    <property type="entry name" value="Ribonuclease Inhibitor"/>
    <property type="match status" value="1"/>
</dbReference>
<evidence type="ECO:0000313" key="2">
    <source>
        <dbReference type="Proteomes" id="UP000700596"/>
    </source>
</evidence>
<keyword evidence="2" id="KW-1185">Reference proteome</keyword>
<evidence type="ECO:0000313" key="1">
    <source>
        <dbReference type="EMBL" id="KAH7125320.1"/>
    </source>
</evidence>
<evidence type="ECO:0008006" key="3">
    <source>
        <dbReference type="Google" id="ProtNLM"/>
    </source>
</evidence>
<accession>A0A9P9DT90</accession>
<gene>
    <name evidence="1" type="ORF">B0J11DRAFT_302263</name>
</gene>
<sequence>MARLLVLPVELLHDIAGYLEGEIRTLISLCRSSKTLRLVAQPLIYREVRPLTKYAIVRPLGKSPDLLRPLWLFVRTILSRPDLADKVRHLDIVVDNDTYVYSNDPEAQQVRTLMKIWLRKVWKQKKTWDRFKEAHLEREYGTGQMKFHDLAMTLLFRLHKLEALSFCFYSRPPRLSREMLEVLKASTRKTKVREPILSTLKSLHVTQPYSAEPINLSEFIRFFSLPSLEKVKGEVCAQFSGRIGDAPFNLNPKASNITEINLDRCYTNMNDMEVFLNTCRCLKKFKFRVMSCPNVPMWTLVRNGRDHQRNPIELVHPYALIEALKACSVTLEKLKLDFWEWDKPIQGDVAPWHGLQNRRLYYPSMRSFTALKHLQVEFHRLCSPTAFTPLLLEFSNLPPSLEYLHCSNTTFRSIDPKIIARCSVIPDLCPNITSVVLQGEGLQDLELEHIGDFSLIFEEDPIHIYYPGLEFTLKFVDVGYGHTGVISANDDPNSAMDYNDSIEVGVNQYSLEEYMLLPQWDVWNARDMDVDIWESGYRLSREHNDRYSDILWGSHR</sequence>
<dbReference type="EMBL" id="JAGMWT010000007">
    <property type="protein sequence ID" value="KAH7125320.1"/>
    <property type="molecule type" value="Genomic_DNA"/>
</dbReference>
<dbReference type="AlphaFoldDB" id="A0A9P9DT90"/>
<reference evidence="1" key="1">
    <citation type="journal article" date="2021" name="Nat. Commun.">
        <title>Genetic determinants of endophytism in the Arabidopsis root mycobiome.</title>
        <authorList>
            <person name="Mesny F."/>
            <person name="Miyauchi S."/>
            <person name="Thiergart T."/>
            <person name="Pickel B."/>
            <person name="Atanasova L."/>
            <person name="Karlsson M."/>
            <person name="Huettel B."/>
            <person name="Barry K.W."/>
            <person name="Haridas S."/>
            <person name="Chen C."/>
            <person name="Bauer D."/>
            <person name="Andreopoulos W."/>
            <person name="Pangilinan J."/>
            <person name="LaButti K."/>
            <person name="Riley R."/>
            <person name="Lipzen A."/>
            <person name="Clum A."/>
            <person name="Drula E."/>
            <person name="Henrissat B."/>
            <person name="Kohler A."/>
            <person name="Grigoriev I.V."/>
            <person name="Martin F.M."/>
            <person name="Hacquard S."/>
        </authorList>
    </citation>
    <scope>NUCLEOTIDE SEQUENCE</scope>
    <source>
        <strain evidence="1">MPI-CAGE-CH-0243</strain>
    </source>
</reference>
<dbReference type="OrthoDB" id="3750626at2759"/>
<name>A0A9P9DT90_9PLEO</name>
<proteinExistence type="predicted"/>
<comment type="caution">
    <text evidence="1">The sequence shown here is derived from an EMBL/GenBank/DDBJ whole genome shotgun (WGS) entry which is preliminary data.</text>
</comment>
<organism evidence="1 2">
    <name type="scientific">Dendryphion nanum</name>
    <dbReference type="NCBI Taxonomy" id="256645"/>
    <lineage>
        <taxon>Eukaryota</taxon>
        <taxon>Fungi</taxon>
        <taxon>Dikarya</taxon>
        <taxon>Ascomycota</taxon>
        <taxon>Pezizomycotina</taxon>
        <taxon>Dothideomycetes</taxon>
        <taxon>Pleosporomycetidae</taxon>
        <taxon>Pleosporales</taxon>
        <taxon>Torulaceae</taxon>
        <taxon>Dendryphion</taxon>
    </lineage>
</organism>
<dbReference type="Proteomes" id="UP000700596">
    <property type="component" value="Unassembled WGS sequence"/>
</dbReference>